<feature type="region of interest" description="Disordered" evidence="1">
    <location>
        <begin position="1"/>
        <end position="42"/>
    </location>
</feature>
<evidence type="ECO:0000313" key="2">
    <source>
        <dbReference type="EMBL" id="EER18738.1"/>
    </source>
</evidence>
<dbReference type="InParanoid" id="C5K9G6"/>
<dbReference type="GeneID" id="9048981"/>
<keyword evidence="3" id="KW-1185">Reference proteome</keyword>
<reference evidence="2 3" key="1">
    <citation type="submission" date="2008-07" db="EMBL/GenBank/DDBJ databases">
        <authorList>
            <person name="El-Sayed N."/>
            <person name="Caler E."/>
            <person name="Inman J."/>
            <person name="Amedeo P."/>
            <person name="Hass B."/>
            <person name="Wortman J."/>
        </authorList>
    </citation>
    <scope>NUCLEOTIDE SEQUENCE [LARGE SCALE GENOMIC DNA]</scope>
    <source>
        <strain evidence="3">ATCC 50983 / TXsc</strain>
    </source>
</reference>
<sequence>MPEVLDSTPSKQSYPGNNGAPMTPARPKGRIPAPQSIRIVGPPDALKPGPILMYLCKFGEVRELNSQNEIIIDDEGHSYSVADCSFGDSTTAERILSQRKHFINGLRVRIE</sequence>
<accession>C5K9G6</accession>
<dbReference type="EMBL" id="GG671513">
    <property type="protein sequence ID" value="EER18738.1"/>
    <property type="molecule type" value="Genomic_DNA"/>
</dbReference>
<dbReference type="OMA" id="PIMPDTT"/>
<protein>
    <recommendedName>
        <fullName evidence="4">RRM domain-containing protein</fullName>
    </recommendedName>
</protein>
<name>C5K9G6_PERM5</name>
<evidence type="ECO:0000256" key="1">
    <source>
        <dbReference type="SAM" id="MobiDB-lite"/>
    </source>
</evidence>
<gene>
    <name evidence="2" type="ORF">Pmar_PMAR006356</name>
</gene>
<evidence type="ECO:0008006" key="4">
    <source>
        <dbReference type="Google" id="ProtNLM"/>
    </source>
</evidence>
<dbReference type="Proteomes" id="UP000007800">
    <property type="component" value="Unassembled WGS sequence"/>
</dbReference>
<feature type="compositionally biased region" description="Polar residues" evidence="1">
    <location>
        <begin position="7"/>
        <end position="16"/>
    </location>
</feature>
<dbReference type="AlphaFoldDB" id="C5K9G6"/>
<organism evidence="3">
    <name type="scientific">Perkinsus marinus (strain ATCC 50983 / TXsc)</name>
    <dbReference type="NCBI Taxonomy" id="423536"/>
    <lineage>
        <taxon>Eukaryota</taxon>
        <taxon>Sar</taxon>
        <taxon>Alveolata</taxon>
        <taxon>Perkinsozoa</taxon>
        <taxon>Perkinsea</taxon>
        <taxon>Perkinsida</taxon>
        <taxon>Perkinsidae</taxon>
        <taxon>Perkinsus</taxon>
    </lineage>
</organism>
<dbReference type="RefSeq" id="XP_002786942.1">
    <property type="nucleotide sequence ID" value="XM_002786896.1"/>
</dbReference>
<proteinExistence type="predicted"/>
<evidence type="ECO:0000313" key="3">
    <source>
        <dbReference type="Proteomes" id="UP000007800"/>
    </source>
</evidence>